<protein>
    <recommendedName>
        <fullName evidence="2">Sialate O-acetylesterase domain-containing protein</fullName>
    </recommendedName>
</protein>
<dbReference type="Proteomes" id="UP000823935">
    <property type="component" value="Unassembled WGS sequence"/>
</dbReference>
<dbReference type="GO" id="GO:0005975">
    <property type="term" value="P:carbohydrate metabolic process"/>
    <property type="evidence" value="ECO:0007669"/>
    <property type="project" value="TreeGrafter"/>
</dbReference>
<comment type="caution">
    <text evidence="3">The sequence shown here is derived from an EMBL/GenBank/DDBJ whole genome shotgun (WGS) entry which is preliminary data.</text>
</comment>
<dbReference type="EMBL" id="DVIQ01000004">
    <property type="protein sequence ID" value="HIS30058.1"/>
    <property type="molecule type" value="Genomic_DNA"/>
</dbReference>
<dbReference type="AlphaFoldDB" id="A0A9D1EQI6"/>
<keyword evidence="1" id="KW-0378">Hydrolase</keyword>
<feature type="domain" description="Sialate O-acetylesterase" evidence="2">
    <location>
        <begin position="276"/>
        <end position="335"/>
    </location>
</feature>
<accession>A0A9D1EQI6</accession>
<dbReference type="PANTHER" id="PTHR22901:SF0">
    <property type="entry name" value="SIALATE O-ACETYLESTERASE"/>
    <property type="match status" value="1"/>
</dbReference>
<gene>
    <name evidence="3" type="ORF">IAB44_00680</name>
</gene>
<evidence type="ECO:0000259" key="2">
    <source>
        <dbReference type="Pfam" id="PF03629"/>
    </source>
</evidence>
<dbReference type="Gene3D" id="3.40.50.1110">
    <property type="entry name" value="SGNH hydrolase"/>
    <property type="match status" value="1"/>
</dbReference>
<evidence type="ECO:0000256" key="1">
    <source>
        <dbReference type="ARBA" id="ARBA00022801"/>
    </source>
</evidence>
<reference evidence="3" key="1">
    <citation type="submission" date="2020-10" db="EMBL/GenBank/DDBJ databases">
        <authorList>
            <person name="Gilroy R."/>
        </authorList>
    </citation>
    <scope>NUCLEOTIDE SEQUENCE</scope>
    <source>
        <strain evidence="3">CHK190-19873</strain>
    </source>
</reference>
<name>A0A9D1EQI6_9FIRM</name>
<reference evidence="3" key="2">
    <citation type="journal article" date="2021" name="PeerJ">
        <title>Extensive microbial diversity within the chicken gut microbiome revealed by metagenomics and culture.</title>
        <authorList>
            <person name="Gilroy R."/>
            <person name="Ravi A."/>
            <person name="Getino M."/>
            <person name="Pursley I."/>
            <person name="Horton D.L."/>
            <person name="Alikhan N.F."/>
            <person name="Baker D."/>
            <person name="Gharbi K."/>
            <person name="Hall N."/>
            <person name="Watson M."/>
            <person name="Adriaenssens E.M."/>
            <person name="Foster-Nyarko E."/>
            <person name="Jarju S."/>
            <person name="Secka A."/>
            <person name="Antonio M."/>
            <person name="Oren A."/>
            <person name="Chaudhuri R.R."/>
            <person name="La Ragione R."/>
            <person name="Hildebrand F."/>
            <person name="Pallen M.J."/>
        </authorList>
    </citation>
    <scope>NUCLEOTIDE SEQUENCE</scope>
    <source>
        <strain evidence="3">CHK190-19873</strain>
    </source>
</reference>
<dbReference type="InterPro" id="IPR039329">
    <property type="entry name" value="SIAE"/>
</dbReference>
<evidence type="ECO:0000313" key="4">
    <source>
        <dbReference type="Proteomes" id="UP000823935"/>
    </source>
</evidence>
<proteinExistence type="predicted"/>
<dbReference type="Pfam" id="PF03629">
    <property type="entry name" value="SASA"/>
    <property type="match status" value="1"/>
</dbReference>
<dbReference type="GO" id="GO:0001681">
    <property type="term" value="F:sialate O-acetylesterase activity"/>
    <property type="evidence" value="ECO:0007669"/>
    <property type="project" value="InterPro"/>
</dbReference>
<dbReference type="PANTHER" id="PTHR22901">
    <property type="entry name" value="SIALATE O-ACETYLESTERASE"/>
    <property type="match status" value="1"/>
</dbReference>
<dbReference type="InterPro" id="IPR005181">
    <property type="entry name" value="SASA"/>
</dbReference>
<organism evidence="3 4">
    <name type="scientific">Candidatus Limivivens intestinipullorum</name>
    <dbReference type="NCBI Taxonomy" id="2840858"/>
    <lineage>
        <taxon>Bacteria</taxon>
        <taxon>Bacillati</taxon>
        <taxon>Bacillota</taxon>
        <taxon>Clostridia</taxon>
        <taxon>Lachnospirales</taxon>
        <taxon>Lachnospiraceae</taxon>
        <taxon>Lachnospiraceae incertae sedis</taxon>
        <taxon>Candidatus Limivivens</taxon>
    </lineage>
</organism>
<dbReference type="InterPro" id="IPR036514">
    <property type="entry name" value="SGNH_hydro_sf"/>
</dbReference>
<sequence>MLKAAKLFQPGMVVQKGKPLKIWGEAEPFAEVAVRFQGMEERVRTDEYGKWSAALPSPEYSEGEELLILSGKEILRIPDILVGEVWVAAGQSNMEFWMRYEKYYRQGDGFAENPRIRFFDVPKIAYAGQDQDFDYDRVGRWRNAAAGEIEYFSAVGYYFARELERRLDVPVGIIGCNWGGTECAAWMSRESAKRTGCPGAESFTGLPDGIGWEEYRQIQRENPLNDKGNPFGDAFTELMLPRTPSEEEIRAFFQAHPMPPQTLPQSQTLPGTLFTHMVKPTAPFSIRGVLWYQGESENGMEETSRYTDMLTALIGDWRAVWEDPCLPFLVVQLPGWESWWGAKNMGFAGIRKSQEEVADREKEVYLCSISDVGERFDIHPKDKKIVGERLALLALGHVYGQSILCDAPKALKAFREGQKIQVSFANAQGGLFIRGERLAALEITAKGRPVPFQAFVCGEELMIRLLDDNGEPLRLAFAQTGWYRVNLYNRSGIPAIPFAFSI</sequence>
<dbReference type="SUPFAM" id="SSF52266">
    <property type="entry name" value="SGNH hydrolase"/>
    <property type="match status" value="1"/>
</dbReference>
<evidence type="ECO:0000313" key="3">
    <source>
        <dbReference type="EMBL" id="HIS30058.1"/>
    </source>
</evidence>